<keyword evidence="1" id="KW-0378">Hydrolase</keyword>
<keyword evidence="3" id="KW-0031">Aminopeptidase</keyword>
<keyword evidence="3" id="KW-0645">Protease</keyword>
<evidence type="ECO:0000313" key="3">
    <source>
        <dbReference type="EMBL" id="SET28765.1"/>
    </source>
</evidence>
<gene>
    <name evidence="3" type="ORF">SAMN05216313_10462</name>
</gene>
<evidence type="ECO:0000259" key="2">
    <source>
        <dbReference type="Pfam" id="PF00326"/>
    </source>
</evidence>
<feature type="domain" description="Peptidase S9 prolyl oligopeptidase catalytic" evidence="2">
    <location>
        <begin position="422"/>
        <end position="630"/>
    </location>
</feature>
<proteinExistence type="predicted"/>
<dbReference type="SUPFAM" id="SSF82171">
    <property type="entry name" value="DPP6 N-terminal domain-like"/>
    <property type="match status" value="1"/>
</dbReference>
<dbReference type="GO" id="GO:0004177">
    <property type="term" value="F:aminopeptidase activity"/>
    <property type="evidence" value="ECO:0007669"/>
    <property type="project" value="UniProtKB-KW"/>
</dbReference>
<name>A0A1I0D921_9FIRM</name>
<dbReference type="STRING" id="460384.SAMN05216313_10462"/>
<dbReference type="AlphaFoldDB" id="A0A1I0D921"/>
<evidence type="ECO:0000256" key="1">
    <source>
        <dbReference type="ARBA" id="ARBA00022801"/>
    </source>
</evidence>
<dbReference type="PANTHER" id="PTHR42776">
    <property type="entry name" value="SERINE PEPTIDASE S9 FAMILY MEMBER"/>
    <property type="match status" value="1"/>
</dbReference>
<dbReference type="SUPFAM" id="SSF53474">
    <property type="entry name" value="alpha/beta-Hydrolases"/>
    <property type="match status" value="1"/>
</dbReference>
<evidence type="ECO:0000313" key="4">
    <source>
        <dbReference type="Proteomes" id="UP000198508"/>
    </source>
</evidence>
<dbReference type="RefSeq" id="WP_092361258.1">
    <property type="nucleotide sequence ID" value="NZ_DAINWJ010000159.1"/>
</dbReference>
<dbReference type="EMBL" id="FOIM01000004">
    <property type="protein sequence ID" value="SET28765.1"/>
    <property type="molecule type" value="Genomic_DNA"/>
</dbReference>
<protein>
    <submittedName>
        <fullName evidence="3">Dipeptidyl aminopeptidase/acylaminoacyl peptidase</fullName>
    </submittedName>
</protein>
<dbReference type="InterPro" id="IPR029058">
    <property type="entry name" value="AB_hydrolase_fold"/>
</dbReference>
<dbReference type="GO" id="GO:0006508">
    <property type="term" value="P:proteolysis"/>
    <property type="evidence" value="ECO:0007669"/>
    <property type="project" value="InterPro"/>
</dbReference>
<sequence length="631" mass="70101">MLSIQPQDFRALSYPSDLKLSPDGRFCAWLEHMADPAGNSYQAQIAVSPSGCSSPRYVAAAQKPSHLSWGADGRLLYLCAGPDGAEIHSLNPASGEDLPEAQLPFPTQNFYPAGKWGYVVLAVENFRPSVTEEADVFDEIPFWANGRGITNGKRTRLYLWQEGRITPISPQDSEIGICTVSPDEVLYTLRPRIDKKMKFAALRRYDLSLGTTSELIGPDRYDIFHVCRLGGRVLVCATDMAIWGNVQNPDFFWAESEGLIPLAAPDLGVTNDVTSDARYGSCGQWAVCGQKLLFIAVTRRGSRMYALDCTGGISPMTPDDGRAIAGLDAAGGRIAWVEETPLRSGEIFCGQTPGQGLRLSSANDGYFHSHRVLPPESFTFRTSSGEEIDGYVIIPADFDPTGSYPGVLQIHGGPKLAYGGIFHLEMQAMAARGWFVLFCNPHGSDGRGSSFMDLRGMYGTSDYRDLMEFTDETLRRFPQLDGTRLAACGGSYGGFMVNWIIGHTHRFCCAISQRCISNWISMFNTGDTGYRFVADQLDGTPWSAQQRFIGQSPVMYADRVRTPTLFIHADQDYRCPMGEGLQMFTALRYFGIEARMCLIHGENHELSRAGRPRQRLRRLTELFEWLDRYLR</sequence>
<accession>A0A1I0D921</accession>
<keyword evidence="4" id="KW-1185">Reference proteome</keyword>
<dbReference type="GO" id="GO:0004252">
    <property type="term" value="F:serine-type endopeptidase activity"/>
    <property type="evidence" value="ECO:0007669"/>
    <property type="project" value="TreeGrafter"/>
</dbReference>
<reference evidence="4" key="1">
    <citation type="submission" date="2016-10" db="EMBL/GenBank/DDBJ databases">
        <authorList>
            <person name="Varghese N."/>
            <person name="Submissions S."/>
        </authorList>
    </citation>
    <scope>NUCLEOTIDE SEQUENCE [LARGE SCALE GENOMIC DNA]</scope>
    <source>
        <strain evidence="4">NLAE-zl-G277</strain>
    </source>
</reference>
<dbReference type="InterPro" id="IPR001375">
    <property type="entry name" value="Peptidase_S9_cat"/>
</dbReference>
<dbReference type="Pfam" id="PF00326">
    <property type="entry name" value="Peptidase_S9"/>
    <property type="match status" value="1"/>
</dbReference>
<dbReference type="Gene3D" id="3.40.50.1820">
    <property type="entry name" value="alpha/beta hydrolase"/>
    <property type="match status" value="1"/>
</dbReference>
<dbReference type="Proteomes" id="UP000198508">
    <property type="component" value="Unassembled WGS sequence"/>
</dbReference>
<dbReference type="PANTHER" id="PTHR42776:SF27">
    <property type="entry name" value="DIPEPTIDYL PEPTIDASE FAMILY MEMBER 6"/>
    <property type="match status" value="1"/>
</dbReference>
<organism evidence="3 4">
    <name type="scientific">Enterocloster lavalensis</name>
    <dbReference type="NCBI Taxonomy" id="460384"/>
    <lineage>
        <taxon>Bacteria</taxon>
        <taxon>Bacillati</taxon>
        <taxon>Bacillota</taxon>
        <taxon>Clostridia</taxon>
        <taxon>Lachnospirales</taxon>
        <taxon>Lachnospiraceae</taxon>
        <taxon>Enterocloster</taxon>
    </lineage>
</organism>